<dbReference type="Proteomes" id="UP000075714">
    <property type="component" value="Unassembled WGS sequence"/>
</dbReference>
<keyword evidence="1" id="KW-0812">Transmembrane</keyword>
<evidence type="ECO:0000313" key="3">
    <source>
        <dbReference type="Proteomes" id="UP000075714"/>
    </source>
</evidence>
<dbReference type="PANTHER" id="PTHR19862:SF14">
    <property type="entry name" value="WD REPEAT-CONTAINING PROTEIN 48"/>
    <property type="match status" value="1"/>
</dbReference>
<proteinExistence type="predicted"/>
<keyword evidence="3" id="KW-1185">Reference proteome</keyword>
<feature type="transmembrane region" description="Helical" evidence="1">
    <location>
        <begin position="397"/>
        <end position="419"/>
    </location>
</feature>
<dbReference type="InterPro" id="IPR051246">
    <property type="entry name" value="WDR48"/>
</dbReference>
<organism evidence="2 3">
    <name type="scientific">Gonium pectorale</name>
    <name type="common">Green alga</name>
    <dbReference type="NCBI Taxonomy" id="33097"/>
    <lineage>
        <taxon>Eukaryota</taxon>
        <taxon>Viridiplantae</taxon>
        <taxon>Chlorophyta</taxon>
        <taxon>core chlorophytes</taxon>
        <taxon>Chlorophyceae</taxon>
        <taxon>CS clade</taxon>
        <taxon>Chlamydomonadales</taxon>
        <taxon>Volvocaceae</taxon>
        <taxon>Gonium</taxon>
    </lineage>
</organism>
<comment type="caution">
    <text evidence="2">The sequence shown here is derived from an EMBL/GenBank/DDBJ whole genome shotgun (WGS) entry which is preliminary data.</text>
</comment>
<evidence type="ECO:0000256" key="1">
    <source>
        <dbReference type="SAM" id="Phobius"/>
    </source>
</evidence>
<protein>
    <recommendedName>
        <fullName evidence="4">TRP C-terminal domain-containing protein</fullName>
    </recommendedName>
</protein>
<sequence length="458" mass="49742">MRLEELRAGCAAWSQSPSPRGGGARGPYSQLQCAPGYTSHLCAACTPGYFLSTEFECRLCPTLGLNTALAVLTFLGGVALVLYTSYTNLKDSYAAAGEEGRGGEEPASEFLKVAILHAQFYVIITRLPVAYPDVINRLQAFVSAATGAESTVAFAYSCFLPGLDSGGQAQAQQLGALLVPAAVVAVSVALWGARALRAAGRWLLGGSLGETLVRVDESVVISKQLGFVFVVALSILYPGWAQAALSVFSCYHIDDGHSGPFPDRQQATWHHGYWVRDMAQECYSGRHLALYMPIGVAAVVLVCLMPPLTAFVLLYRHRHELDDPAVRQRYGFLYMRYKPRFYWWESVLMLEELVLVAVEVFGRALAVVSHQILLMLAVFIVLSLVNMACAPTKSRLIGLLEFLSLGVLSLTVTCSLYFVVGEPLSPEVACARCEVAQATAMSCTLTVQRAFYVHDMTP</sequence>
<reference evidence="3" key="1">
    <citation type="journal article" date="2016" name="Nat. Commun.">
        <title>The Gonium pectorale genome demonstrates co-option of cell cycle regulation during the evolution of multicellularity.</title>
        <authorList>
            <person name="Hanschen E.R."/>
            <person name="Marriage T.N."/>
            <person name="Ferris P.J."/>
            <person name="Hamaji T."/>
            <person name="Toyoda A."/>
            <person name="Fujiyama A."/>
            <person name="Neme R."/>
            <person name="Noguchi H."/>
            <person name="Minakuchi Y."/>
            <person name="Suzuki M."/>
            <person name="Kawai-Toyooka H."/>
            <person name="Smith D.R."/>
            <person name="Sparks H."/>
            <person name="Anderson J."/>
            <person name="Bakaric R."/>
            <person name="Luria V."/>
            <person name="Karger A."/>
            <person name="Kirschner M.W."/>
            <person name="Durand P.M."/>
            <person name="Michod R.E."/>
            <person name="Nozaki H."/>
            <person name="Olson B.J."/>
        </authorList>
    </citation>
    <scope>NUCLEOTIDE SEQUENCE [LARGE SCALE GENOMIC DNA]</scope>
    <source>
        <strain evidence="3">NIES-2863</strain>
    </source>
</reference>
<feature type="transmembrane region" description="Helical" evidence="1">
    <location>
        <begin position="364"/>
        <end position="385"/>
    </location>
</feature>
<keyword evidence="1" id="KW-0472">Membrane</keyword>
<dbReference type="GO" id="GO:0000724">
    <property type="term" value="P:double-strand break repair via homologous recombination"/>
    <property type="evidence" value="ECO:0007669"/>
    <property type="project" value="TreeGrafter"/>
</dbReference>
<dbReference type="PANTHER" id="PTHR19862">
    <property type="entry name" value="WD REPEAT-CONTAINING PROTEIN 48"/>
    <property type="match status" value="1"/>
</dbReference>
<feature type="transmembrane region" description="Helical" evidence="1">
    <location>
        <begin position="174"/>
        <end position="193"/>
    </location>
</feature>
<dbReference type="EMBL" id="LSYV01000578">
    <property type="protein sequence ID" value="KXZ41282.1"/>
    <property type="molecule type" value="Genomic_DNA"/>
</dbReference>
<evidence type="ECO:0000313" key="2">
    <source>
        <dbReference type="EMBL" id="KXZ41282.1"/>
    </source>
</evidence>
<dbReference type="STRING" id="33097.A0A150FUK9"/>
<dbReference type="AlphaFoldDB" id="A0A150FUK9"/>
<dbReference type="GO" id="GO:0043130">
    <property type="term" value="F:ubiquitin binding"/>
    <property type="evidence" value="ECO:0007669"/>
    <property type="project" value="TreeGrafter"/>
</dbReference>
<evidence type="ECO:0008006" key="4">
    <source>
        <dbReference type="Google" id="ProtNLM"/>
    </source>
</evidence>
<dbReference type="OrthoDB" id="19903at2759"/>
<feature type="transmembrane region" description="Helical" evidence="1">
    <location>
        <begin position="341"/>
        <end position="358"/>
    </location>
</feature>
<feature type="transmembrane region" description="Helical" evidence="1">
    <location>
        <begin position="63"/>
        <end position="83"/>
    </location>
</feature>
<name>A0A150FUK9_GONPE</name>
<feature type="transmembrane region" description="Helical" evidence="1">
    <location>
        <begin position="225"/>
        <end position="248"/>
    </location>
</feature>
<feature type="transmembrane region" description="Helical" evidence="1">
    <location>
        <begin position="288"/>
        <end position="315"/>
    </location>
</feature>
<keyword evidence="1" id="KW-1133">Transmembrane helix</keyword>
<gene>
    <name evidence="2" type="ORF">GPECTOR_581g637</name>
</gene>
<accession>A0A150FUK9</accession>